<dbReference type="EMBL" id="CAUWAG010000003">
    <property type="protein sequence ID" value="CAJ2499969.1"/>
    <property type="molecule type" value="Genomic_DNA"/>
</dbReference>
<name>A0AAI8V7V0_9PEZI</name>
<dbReference type="Pfam" id="PF20150">
    <property type="entry name" value="2EXR"/>
    <property type="match status" value="1"/>
</dbReference>
<feature type="domain" description="2EXR" evidence="2">
    <location>
        <begin position="24"/>
        <end position="151"/>
    </location>
</feature>
<dbReference type="PANTHER" id="PTHR35910">
    <property type="entry name" value="2EXR DOMAIN-CONTAINING PROTEIN"/>
    <property type="match status" value="1"/>
</dbReference>
<protein>
    <submittedName>
        <fullName evidence="3">Uu.00g028220.m01.CDS01</fullName>
    </submittedName>
</protein>
<proteinExistence type="predicted"/>
<organism evidence="3 4">
    <name type="scientific">Anthostomella pinea</name>
    <dbReference type="NCBI Taxonomy" id="933095"/>
    <lineage>
        <taxon>Eukaryota</taxon>
        <taxon>Fungi</taxon>
        <taxon>Dikarya</taxon>
        <taxon>Ascomycota</taxon>
        <taxon>Pezizomycotina</taxon>
        <taxon>Sordariomycetes</taxon>
        <taxon>Xylariomycetidae</taxon>
        <taxon>Xylariales</taxon>
        <taxon>Xylariaceae</taxon>
        <taxon>Anthostomella</taxon>
    </lineage>
</organism>
<dbReference type="Proteomes" id="UP001295740">
    <property type="component" value="Unassembled WGS sequence"/>
</dbReference>
<gene>
    <name evidence="3" type="ORF">KHLLAP_LOCUS437</name>
</gene>
<dbReference type="InterPro" id="IPR045518">
    <property type="entry name" value="2EXR"/>
</dbReference>
<evidence type="ECO:0000313" key="3">
    <source>
        <dbReference type="EMBL" id="CAJ2499969.1"/>
    </source>
</evidence>
<comment type="caution">
    <text evidence="3">The sequence shown here is derived from an EMBL/GenBank/DDBJ whole genome shotgun (WGS) entry which is preliminary data.</text>
</comment>
<accession>A0AAI8V7V0</accession>
<evidence type="ECO:0000256" key="1">
    <source>
        <dbReference type="SAM" id="MobiDB-lite"/>
    </source>
</evidence>
<reference evidence="3" key="1">
    <citation type="submission" date="2023-10" db="EMBL/GenBank/DDBJ databases">
        <authorList>
            <person name="Hackl T."/>
        </authorList>
    </citation>
    <scope>NUCLEOTIDE SEQUENCE</scope>
</reference>
<evidence type="ECO:0000259" key="2">
    <source>
        <dbReference type="Pfam" id="PF20150"/>
    </source>
</evidence>
<feature type="compositionally biased region" description="Polar residues" evidence="1">
    <location>
        <begin position="323"/>
        <end position="332"/>
    </location>
</feature>
<keyword evidence="4" id="KW-1185">Reference proteome</keyword>
<evidence type="ECO:0000313" key="4">
    <source>
        <dbReference type="Proteomes" id="UP001295740"/>
    </source>
</evidence>
<dbReference type="PANTHER" id="PTHR35910:SF6">
    <property type="entry name" value="2EXR DOMAIN-CONTAINING PROTEIN"/>
    <property type="match status" value="1"/>
</dbReference>
<dbReference type="AlphaFoldDB" id="A0AAI8V7V0"/>
<sequence>MGDIELFNTKYRGTTGTGNGAEAFVLFPQLPTELRLKIWTTYLERNRIIAIKMMDSRRPEDFAPGVTRAPSYTAKNSLGKIVSGNPYCLISKAPPRYSTLLSVNSEAREAARVFYRVRFPCFRLTARERAKMRPRPTHPFELYFNPEFDFLYVDYGADVTMVDLVCDLKAYDPKDVGLLNLVAGFRAFEPATIPPQALQPITDFLQNIQSLWCPKVIDPTRVSDYMSSLIPLFSATDIFDRIGRDPRQLKMPPSLFARQLPQFPRPRAHDGLWLDAWRCMAKSFDIHRQAPPDIALLMAKRQSPLRFYRHCAVGYLEEAHETQGAQSSSSRSDMLENPTKQEASEGPDEGVEIPVGFWLFSPEAIESLHSDAQLMNDHGGVDFGGSGTAGNMPRSWQPQLCLFDLPNRHG</sequence>
<feature type="region of interest" description="Disordered" evidence="1">
    <location>
        <begin position="320"/>
        <end position="349"/>
    </location>
</feature>